<dbReference type="InterPro" id="IPR049945">
    <property type="entry name" value="AAA_22"/>
</dbReference>
<dbReference type="RefSeq" id="WP_353708316.1">
    <property type="nucleotide sequence ID" value="NZ_CP159290.1"/>
</dbReference>
<evidence type="ECO:0000313" key="2">
    <source>
        <dbReference type="EMBL" id="XCH30382.1"/>
    </source>
</evidence>
<dbReference type="PANTHER" id="PTHR34301">
    <property type="entry name" value="DNA-BINDING PROTEIN-RELATED"/>
    <property type="match status" value="1"/>
</dbReference>
<dbReference type="PANTHER" id="PTHR34301:SF8">
    <property type="entry name" value="ATPASE DOMAIN-CONTAINING PROTEIN"/>
    <property type="match status" value="1"/>
</dbReference>
<dbReference type="AlphaFoldDB" id="A0AAU8G127"/>
<sequence>MYEIARELNIESAEILKYLTSIGEFARSASSTVADPVVRRIYQNYGASQESATEVSLTERPSVTPATTYTWQANPVKEPTREDVLRKVAKLESTFPEARAHKKMLQALGSQFVHAEMIRTPDGRESGFALARFSGAIEAAFGLTREVAFFYSPYHDLQIRSFVLAKDRIVKLKREVTPDLIFFSAPDERITVKLKDWSKLQFTAVPLPQNLGPEPIALISQLRDYIYARDLFYETTPVSGQNFFGRKTLLQELRDDIVNQRASGLFGLRKSGKTSILLKLAETLESEHLLPIFVDLETLPSPPVDPSPDFMREVASRISSALQSRDVDAGQLDAVASQPTVSSFKTALDRAVRQLSDKHVTLVLLLDEIEFLTPSDQVDTQEGEYPGVAQVLASLRAVAQSSDNFTFILSGLTNHILENGRLYGRPNPLFSWAKARYLGPFSRLEADELATGIGARMGIEIQEGALEALHDASGGHAYLYRNLASEVVATLPMDTYRRVMRKADVLHRLIPWQRGVAGNVEEMLNHLARYYPTESVLLEALKEYPRDFAEIARDEDRAIHHLISLGLIRENSGTFELSVLLELK</sequence>
<dbReference type="GO" id="GO:0016887">
    <property type="term" value="F:ATP hydrolysis activity"/>
    <property type="evidence" value="ECO:0007669"/>
    <property type="project" value="InterPro"/>
</dbReference>
<protein>
    <submittedName>
        <fullName evidence="2">AAA family ATPase</fullName>
    </submittedName>
</protein>
<reference evidence="2" key="1">
    <citation type="submission" date="2024-06" db="EMBL/GenBank/DDBJ databases">
        <title>Complete genome sequence of the cellulolytic actinobacterium, Cellulosimicrobium ES-005.</title>
        <authorList>
            <person name="Matthews C.T."/>
            <person name="Underwood K.D."/>
            <person name="Ghanchi K.M."/>
            <person name="Fields S.D."/>
            <person name="Gardner S.G."/>
        </authorList>
    </citation>
    <scope>NUCLEOTIDE SEQUENCE</scope>
    <source>
        <strain evidence="2">ES-005</strain>
    </source>
</reference>
<accession>A0AAU8G127</accession>
<dbReference type="InterPro" id="IPR027417">
    <property type="entry name" value="P-loop_NTPase"/>
</dbReference>
<proteinExistence type="predicted"/>
<gene>
    <name evidence="2" type="ORF">ABRQ22_01410</name>
</gene>
<name>A0AAU8G127_9MICO</name>
<feature type="domain" description="ORC1/DEAH AAA+ ATPase" evidence="1">
    <location>
        <begin position="265"/>
        <end position="413"/>
    </location>
</feature>
<dbReference type="Pfam" id="PF13401">
    <property type="entry name" value="AAA_22"/>
    <property type="match status" value="1"/>
</dbReference>
<dbReference type="EMBL" id="CP159290">
    <property type="protein sequence ID" value="XCH30382.1"/>
    <property type="molecule type" value="Genomic_DNA"/>
</dbReference>
<evidence type="ECO:0000259" key="1">
    <source>
        <dbReference type="Pfam" id="PF13401"/>
    </source>
</evidence>
<organism evidence="2">
    <name type="scientific">Cellulosimicrobium sp. ES-005</name>
    <dbReference type="NCBI Taxonomy" id="3163031"/>
    <lineage>
        <taxon>Bacteria</taxon>
        <taxon>Bacillati</taxon>
        <taxon>Actinomycetota</taxon>
        <taxon>Actinomycetes</taxon>
        <taxon>Micrococcales</taxon>
        <taxon>Promicromonosporaceae</taxon>
        <taxon>Cellulosimicrobium</taxon>
    </lineage>
</organism>
<dbReference type="SUPFAM" id="SSF52540">
    <property type="entry name" value="P-loop containing nucleoside triphosphate hydrolases"/>
    <property type="match status" value="1"/>
</dbReference>
<dbReference type="Gene3D" id="1.10.10.2480">
    <property type="match status" value="1"/>
</dbReference>
<dbReference type="Gene3D" id="3.40.50.300">
    <property type="entry name" value="P-loop containing nucleotide triphosphate hydrolases"/>
    <property type="match status" value="1"/>
</dbReference>